<keyword evidence="2 8" id="KW-0028">Amino-acid biosynthesis</keyword>
<dbReference type="GO" id="GO:0004349">
    <property type="term" value="F:glutamate 5-kinase activity"/>
    <property type="evidence" value="ECO:0007669"/>
    <property type="project" value="UniProtKB-UniRule"/>
</dbReference>
<keyword evidence="5 8" id="KW-0547">Nucleotide-binding</keyword>
<dbReference type="AlphaFoldDB" id="A0A1A7BCC4"/>
<evidence type="ECO:0000259" key="9">
    <source>
        <dbReference type="SMART" id="SM00359"/>
    </source>
</evidence>
<dbReference type="PANTHER" id="PTHR43654:SF1">
    <property type="entry name" value="ISOPENTENYL PHOSPHATE KINASE"/>
    <property type="match status" value="1"/>
</dbReference>
<accession>A0A1A7BCC4</accession>
<dbReference type="Gene3D" id="3.40.1160.10">
    <property type="entry name" value="Acetylglutamate kinase-like"/>
    <property type="match status" value="1"/>
</dbReference>
<evidence type="ECO:0000256" key="8">
    <source>
        <dbReference type="HAMAP-Rule" id="MF_00456"/>
    </source>
</evidence>
<dbReference type="InterPro" id="IPR001057">
    <property type="entry name" value="Glu/AcGlu_kinase"/>
</dbReference>
<evidence type="ECO:0000256" key="2">
    <source>
        <dbReference type="ARBA" id="ARBA00022605"/>
    </source>
</evidence>
<dbReference type="InterPro" id="IPR001048">
    <property type="entry name" value="Asp/Glu/Uridylate_kinase"/>
</dbReference>
<dbReference type="CDD" id="cd21157">
    <property type="entry name" value="PUA_G5K"/>
    <property type="match status" value="1"/>
</dbReference>
<dbReference type="InterPro" id="IPR036974">
    <property type="entry name" value="PUA_sf"/>
</dbReference>
<dbReference type="PANTHER" id="PTHR43654">
    <property type="entry name" value="GLUTAMATE 5-KINASE"/>
    <property type="match status" value="1"/>
</dbReference>
<evidence type="ECO:0000256" key="7">
    <source>
        <dbReference type="ARBA" id="ARBA00022840"/>
    </source>
</evidence>
<dbReference type="RefSeq" id="WP_068865714.1">
    <property type="nucleotide sequence ID" value="NZ_LZYB01000008.1"/>
</dbReference>
<dbReference type="InterPro" id="IPR011529">
    <property type="entry name" value="Glu_5kinase"/>
</dbReference>
<dbReference type="NCBIfam" id="TIGR01027">
    <property type="entry name" value="proB"/>
    <property type="match status" value="1"/>
</dbReference>
<dbReference type="GO" id="GO:0005524">
    <property type="term" value="F:ATP binding"/>
    <property type="evidence" value="ECO:0007669"/>
    <property type="project" value="UniProtKB-KW"/>
</dbReference>
<dbReference type="FunFam" id="3.40.1160.10:FF:000006">
    <property type="entry name" value="Glutamate 5-kinase"/>
    <property type="match status" value="1"/>
</dbReference>
<comment type="similarity">
    <text evidence="8">Belongs to the glutamate 5-kinase family.</text>
</comment>
<dbReference type="PIRSF" id="PIRSF000729">
    <property type="entry name" value="GK"/>
    <property type="match status" value="1"/>
</dbReference>
<evidence type="ECO:0000256" key="5">
    <source>
        <dbReference type="ARBA" id="ARBA00022741"/>
    </source>
</evidence>
<dbReference type="InterPro" id="IPR041739">
    <property type="entry name" value="G5K_ProB"/>
</dbReference>
<keyword evidence="4 8" id="KW-0808">Transferase</keyword>
<protein>
    <recommendedName>
        <fullName evidence="8">Glutamate 5-kinase</fullName>
        <ecNumber evidence="8">2.7.2.11</ecNumber>
    </recommendedName>
    <alternativeName>
        <fullName evidence="8">Gamma-glutamyl kinase</fullName>
        <shortName evidence="8">GK</shortName>
    </alternativeName>
</protein>
<feature type="binding site" evidence="8">
    <location>
        <position position="61"/>
    </location>
    <ligand>
        <name>substrate</name>
    </ligand>
</feature>
<keyword evidence="7 8" id="KW-0067">ATP-binding</keyword>
<dbReference type="SUPFAM" id="SSF53633">
    <property type="entry name" value="Carbamate kinase-like"/>
    <property type="match status" value="1"/>
</dbReference>
<dbReference type="Pfam" id="PF00696">
    <property type="entry name" value="AA_kinase"/>
    <property type="match status" value="1"/>
</dbReference>
<keyword evidence="3 8" id="KW-0641">Proline biosynthesis</keyword>
<comment type="function">
    <text evidence="8">Catalyzes the transfer of a phosphate group to glutamate to form L-glutamate 5-phosphate.</text>
</comment>
<dbReference type="Proteomes" id="UP000092484">
    <property type="component" value="Unassembled WGS sequence"/>
</dbReference>
<evidence type="ECO:0000256" key="1">
    <source>
        <dbReference type="ARBA" id="ARBA00022490"/>
    </source>
</evidence>
<dbReference type="PRINTS" id="PR00474">
    <property type="entry name" value="GLU5KINASE"/>
</dbReference>
<dbReference type="PATRIC" id="fig|1300349.4.peg.2699"/>
<name>A0A1A7BCC4_9SPHN</name>
<dbReference type="EMBL" id="LZYB01000008">
    <property type="protein sequence ID" value="OBV10149.1"/>
    <property type="molecule type" value="Genomic_DNA"/>
</dbReference>
<dbReference type="SMART" id="SM00359">
    <property type="entry name" value="PUA"/>
    <property type="match status" value="1"/>
</dbReference>
<dbReference type="EC" id="2.7.2.11" evidence="8"/>
<dbReference type="Gene3D" id="2.30.130.10">
    <property type="entry name" value="PUA domain"/>
    <property type="match status" value="1"/>
</dbReference>
<dbReference type="PROSITE" id="PS50890">
    <property type="entry name" value="PUA"/>
    <property type="match status" value="1"/>
</dbReference>
<feature type="binding site" evidence="8">
    <location>
        <begin position="181"/>
        <end position="182"/>
    </location>
    <ligand>
        <name>ATP</name>
        <dbReference type="ChEBI" id="CHEBI:30616"/>
    </ligand>
</feature>
<evidence type="ECO:0000256" key="6">
    <source>
        <dbReference type="ARBA" id="ARBA00022777"/>
    </source>
</evidence>
<dbReference type="GO" id="GO:0055129">
    <property type="term" value="P:L-proline biosynthetic process"/>
    <property type="evidence" value="ECO:0007669"/>
    <property type="project" value="UniProtKB-UniRule"/>
</dbReference>
<dbReference type="SUPFAM" id="SSF88697">
    <property type="entry name" value="PUA domain-like"/>
    <property type="match status" value="1"/>
</dbReference>
<comment type="pathway">
    <text evidence="8">Amino-acid biosynthesis; L-proline biosynthesis; L-glutamate 5-semialdehyde from L-glutamate: step 1/2.</text>
</comment>
<feature type="binding site" evidence="8">
    <location>
        <position position="21"/>
    </location>
    <ligand>
        <name>ATP</name>
        <dbReference type="ChEBI" id="CHEBI:30616"/>
    </ligand>
</feature>
<dbReference type="GO" id="GO:0003723">
    <property type="term" value="F:RNA binding"/>
    <property type="evidence" value="ECO:0007669"/>
    <property type="project" value="InterPro"/>
</dbReference>
<dbReference type="InterPro" id="IPR002478">
    <property type="entry name" value="PUA"/>
</dbReference>
<sequence>MRIENLLDFRDIEKCPRLVIKLGSALLVHEDGELRHDWLRSVASEIAGARERGQEIIVVCSGAVALGAAMLGLPGGGRETLAHAQAAASVGQVFLIATWAQLLAEHGLVAGQMLLTLDDLEGRRRYLNASETLRELLARGAVPIINENDSIATSEIRFGDNDRLAARVAQAASAQGVLLLTDVEGLYDRDPAHPEAEFLPEVRGVTEEIHQMASGKSSSGKGSGGMTSKLLAAEIAERTGIALAIIKGVDDLPIACAMAANRGTLFLPKRDDNAWKSWIGGRLRFNGSIRVDQGCVEALQRGKSILAAGIIGVFGEFERGDVIKVEGPDGKMIAKGMIEYDWDECDAIKGLRSEEVAERLGHLPRACVIHRDHLVLL</sequence>
<dbReference type="InterPro" id="IPR036393">
    <property type="entry name" value="AceGlu_kinase-like_sf"/>
</dbReference>
<keyword evidence="6 8" id="KW-0418">Kinase</keyword>
<feature type="domain" description="PUA" evidence="9">
    <location>
        <begin position="287"/>
        <end position="369"/>
    </location>
</feature>
<dbReference type="PROSITE" id="PS00902">
    <property type="entry name" value="GLUTAMATE_5_KINASE"/>
    <property type="match status" value="1"/>
</dbReference>
<dbReference type="HAMAP" id="MF_00456">
    <property type="entry name" value="ProB"/>
    <property type="match status" value="1"/>
</dbReference>
<comment type="catalytic activity">
    <reaction evidence="8">
        <text>L-glutamate + ATP = L-glutamyl 5-phosphate + ADP</text>
        <dbReference type="Rhea" id="RHEA:14877"/>
        <dbReference type="ChEBI" id="CHEBI:29985"/>
        <dbReference type="ChEBI" id="CHEBI:30616"/>
        <dbReference type="ChEBI" id="CHEBI:58274"/>
        <dbReference type="ChEBI" id="CHEBI:456216"/>
        <dbReference type="EC" id="2.7.2.11"/>
    </reaction>
</comment>
<feature type="binding site" evidence="8">
    <location>
        <begin position="223"/>
        <end position="229"/>
    </location>
    <ligand>
        <name>ATP</name>
        <dbReference type="ChEBI" id="CHEBI:30616"/>
    </ligand>
</feature>
<evidence type="ECO:0000256" key="3">
    <source>
        <dbReference type="ARBA" id="ARBA00022650"/>
    </source>
</evidence>
<evidence type="ECO:0000313" key="10">
    <source>
        <dbReference type="EMBL" id="OBV10149.1"/>
    </source>
</evidence>
<comment type="subcellular location">
    <subcellularLocation>
        <location evidence="8">Cytoplasm</location>
    </subcellularLocation>
</comment>
<keyword evidence="11" id="KW-1185">Reference proteome</keyword>
<evidence type="ECO:0000256" key="4">
    <source>
        <dbReference type="ARBA" id="ARBA00022679"/>
    </source>
</evidence>
<feature type="binding site" evidence="8">
    <location>
        <position position="161"/>
    </location>
    <ligand>
        <name>substrate</name>
    </ligand>
</feature>
<gene>
    <name evidence="8" type="primary">proB</name>
    <name evidence="10" type="ORF">I603_2710</name>
</gene>
<dbReference type="InterPro" id="IPR015947">
    <property type="entry name" value="PUA-like_sf"/>
</dbReference>
<dbReference type="STRING" id="1300349.I603_2710"/>
<dbReference type="InterPro" id="IPR005715">
    <property type="entry name" value="Glu_5kinase/COase_Synthase"/>
</dbReference>
<comment type="caution">
    <text evidence="10">The sequence shown here is derived from an EMBL/GenBank/DDBJ whole genome shotgun (WGS) entry which is preliminary data.</text>
</comment>
<organism evidence="10 11">
    <name type="scientific">Erythrobacter dokdonensis DSW-74</name>
    <dbReference type="NCBI Taxonomy" id="1300349"/>
    <lineage>
        <taxon>Bacteria</taxon>
        <taxon>Pseudomonadati</taxon>
        <taxon>Pseudomonadota</taxon>
        <taxon>Alphaproteobacteria</taxon>
        <taxon>Sphingomonadales</taxon>
        <taxon>Erythrobacteraceae</taxon>
        <taxon>Erythrobacter/Porphyrobacter group</taxon>
        <taxon>Erythrobacter</taxon>
    </lineage>
</organism>
<dbReference type="Pfam" id="PF01472">
    <property type="entry name" value="PUA"/>
    <property type="match status" value="1"/>
</dbReference>
<feature type="binding site" evidence="8">
    <location>
        <position position="149"/>
    </location>
    <ligand>
        <name>substrate</name>
    </ligand>
</feature>
<dbReference type="GO" id="GO:0005829">
    <property type="term" value="C:cytosol"/>
    <property type="evidence" value="ECO:0007669"/>
    <property type="project" value="TreeGrafter"/>
</dbReference>
<keyword evidence="1 8" id="KW-0963">Cytoplasm</keyword>
<dbReference type="InterPro" id="IPR019797">
    <property type="entry name" value="Glutamate_5-kinase_CS"/>
</dbReference>
<dbReference type="UniPathway" id="UPA00098">
    <property type="reaction ID" value="UER00359"/>
</dbReference>
<proteinExistence type="inferred from homology"/>
<reference evidence="10 11" key="1">
    <citation type="submission" date="2016-06" db="EMBL/GenBank/DDBJ databases">
        <title>Genome sequence of Porphyrobacter dokdonensis DSW-74.</title>
        <authorList>
            <person name="Kim J.F."/>
            <person name="Song J.Y."/>
        </authorList>
    </citation>
    <scope>NUCLEOTIDE SEQUENCE [LARGE SCALE GENOMIC DNA]</scope>
    <source>
        <strain evidence="10 11">DSW-74</strain>
    </source>
</reference>
<evidence type="ECO:0000313" key="11">
    <source>
        <dbReference type="Proteomes" id="UP000092484"/>
    </source>
</evidence>
<dbReference type="CDD" id="cd04242">
    <property type="entry name" value="AAK_G5K_ProB"/>
    <property type="match status" value="1"/>
</dbReference>